<dbReference type="Proteomes" id="UP001341444">
    <property type="component" value="Unassembled WGS sequence"/>
</dbReference>
<dbReference type="EMBL" id="JARMAB010000038">
    <property type="protein sequence ID" value="MED1205592.1"/>
    <property type="molecule type" value="Genomic_DNA"/>
</dbReference>
<reference evidence="1 2" key="1">
    <citation type="submission" date="2023-03" db="EMBL/GenBank/DDBJ databases">
        <title>Bacillus Genome Sequencing.</title>
        <authorList>
            <person name="Dunlap C."/>
        </authorList>
    </citation>
    <scope>NUCLEOTIDE SEQUENCE [LARGE SCALE GENOMIC DNA]</scope>
    <source>
        <strain evidence="1 2">B-23453</strain>
    </source>
</reference>
<keyword evidence="2" id="KW-1185">Reference proteome</keyword>
<comment type="caution">
    <text evidence="1">The sequence shown here is derived from an EMBL/GenBank/DDBJ whole genome shotgun (WGS) entry which is preliminary data.</text>
</comment>
<gene>
    <name evidence="1" type="ORF">P4T90_21390</name>
</gene>
<protein>
    <submittedName>
        <fullName evidence="1">Uncharacterized protein</fullName>
    </submittedName>
</protein>
<accession>A0ABU6MQU2</accession>
<dbReference type="RefSeq" id="WP_066270885.1">
    <property type="nucleotide sequence ID" value="NZ_JARMAB010000038.1"/>
</dbReference>
<evidence type="ECO:0000313" key="2">
    <source>
        <dbReference type="Proteomes" id="UP001341444"/>
    </source>
</evidence>
<evidence type="ECO:0000313" key="1">
    <source>
        <dbReference type="EMBL" id="MED1205592.1"/>
    </source>
</evidence>
<name>A0ABU6MQU2_9BACI</name>
<organism evidence="1 2">
    <name type="scientific">Heyndrickxia acidicola</name>
    <dbReference type="NCBI Taxonomy" id="209389"/>
    <lineage>
        <taxon>Bacteria</taxon>
        <taxon>Bacillati</taxon>
        <taxon>Bacillota</taxon>
        <taxon>Bacilli</taxon>
        <taxon>Bacillales</taxon>
        <taxon>Bacillaceae</taxon>
        <taxon>Heyndrickxia</taxon>
    </lineage>
</organism>
<sequence>MAEQRQLEHDEISDLKVMKSANGYYLGREQYDKHLENWFPYNRVSSYIKDYDKAEKLLNQARSYTKNFNDLKPHQLKEMSKNFDSRTAFLPQDELKKNLIDDHINHDREFQKKMQPTITPDLSR</sequence>
<proteinExistence type="predicted"/>